<feature type="region of interest" description="Disordered" evidence="1">
    <location>
        <begin position="51"/>
        <end position="72"/>
    </location>
</feature>
<accession>A0A1I7YBN4</accession>
<dbReference type="AlphaFoldDB" id="A0A1I7YBN4"/>
<name>A0A1I7YBN4_9BILA</name>
<proteinExistence type="predicted"/>
<organism evidence="2 3">
    <name type="scientific">Steinernema glaseri</name>
    <dbReference type="NCBI Taxonomy" id="37863"/>
    <lineage>
        <taxon>Eukaryota</taxon>
        <taxon>Metazoa</taxon>
        <taxon>Ecdysozoa</taxon>
        <taxon>Nematoda</taxon>
        <taxon>Chromadorea</taxon>
        <taxon>Rhabditida</taxon>
        <taxon>Tylenchina</taxon>
        <taxon>Panagrolaimomorpha</taxon>
        <taxon>Strongyloidoidea</taxon>
        <taxon>Steinernematidae</taxon>
        <taxon>Steinernema</taxon>
    </lineage>
</organism>
<feature type="compositionally biased region" description="Basic and acidic residues" evidence="1">
    <location>
        <begin position="51"/>
        <end position="60"/>
    </location>
</feature>
<sequence length="72" mass="7971">MERSILEQNQELADKMNRAAPGVIYVATSSELNPVLPIFPRLPGQEKVHTTIMDPKEPDIRNSGANEGAKQK</sequence>
<keyword evidence="2" id="KW-1185">Reference proteome</keyword>
<evidence type="ECO:0000313" key="2">
    <source>
        <dbReference type="Proteomes" id="UP000095287"/>
    </source>
</evidence>
<evidence type="ECO:0000313" key="3">
    <source>
        <dbReference type="WBParaSite" id="L893_g14735.t1"/>
    </source>
</evidence>
<protein>
    <submittedName>
        <fullName evidence="3">Transcription initiation factor TFIID subunit 8</fullName>
    </submittedName>
</protein>
<dbReference type="WBParaSite" id="L893_g14735.t1">
    <property type="protein sequence ID" value="L893_g14735.t1"/>
    <property type="gene ID" value="L893_g14735"/>
</dbReference>
<reference evidence="3" key="1">
    <citation type="submission" date="2016-11" db="UniProtKB">
        <authorList>
            <consortium name="WormBaseParasite"/>
        </authorList>
    </citation>
    <scope>IDENTIFICATION</scope>
</reference>
<evidence type="ECO:0000256" key="1">
    <source>
        <dbReference type="SAM" id="MobiDB-lite"/>
    </source>
</evidence>
<dbReference type="Proteomes" id="UP000095287">
    <property type="component" value="Unplaced"/>
</dbReference>